<accession>A0A841ATW5</accession>
<evidence type="ECO:0000313" key="2">
    <source>
        <dbReference type="EMBL" id="MBB5852289.1"/>
    </source>
</evidence>
<protein>
    <submittedName>
        <fullName evidence="2">Crotonobetainyl-CoA:carnitine CoA-transferase CaiB-like acyl-CoA transferase</fullName>
    </submittedName>
</protein>
<reference evidence="2 3" key="1">
    <citation type="submission" date="2020-08" db="EMBL/GenBank/DDBJ databases">
        <title>Sequencing the genomes of 1000 actinobacteria strains.</title>
        <authorList>
            <person name="Klenk H.-P."/>
        </authorList>
    </citation>
    <scope>NUCLEOTIDE SEQUENCE [LARGE SCALE GENOMIC DNA]</scope>
    <source>
        <strain evidence="2 3">DSM 45272</strain>
    </source>
</reference>
<proteinExistence type="predicted"/>
<evidence type="ECO:0000313" key="3">
    <source>
        <dbReference type="Proteomes" id="UP000580861"/>
    </source>
</evidence>
<feature type="region of interest" description="Disordered" evidence="1">
    <location>
        <begin position="250"/>
        <end position="277"/>
    </location>
</feature>
<name>A0A841ATW5_9PSEU</name>
<comment type="caution">
    <text evidence="2">The sequence shown here is derived from an EMBL/GenBank/DDBJ whole genome shotgun (WGS) entry which is preliminary data.</text>
</comment>
<dbReference type="InterPro" id="IPR044855">
    <property type="entry name" value="CoA-Trfase_III_dom3_sf"/>
</dbReference>
<dbReference type="SUPFAM" id="SSF89796">
    <property type="entry name" value="CoA-transferase family III (CaiB/BaiF)"/>
    <property type="match status" value="2"/>
</dbReference>
<dbReference type="Gene3D" id="3.30.1540.10">
    <property type="entry name" value="formyl-coa transferase, domain 3"/>
    <property type="match status" value="1"/>
</dbReference>
<dbReference type="InterPro" id="IPR023606">
    <property type="entry name" value="CoA-Trfase_III_dom_1_sf"/>
</dbReference>
<dbReference type="InterPro" id="IPR003673">
    <property type="entry name" value="CoA-Trfase_fam_III"/>
</dbReference>
<dbReference type="Pfam" id="PF02515">
    <property type="entry name" value="CoA_transf_3"/>
    <property type="match status" value="2"/>
</dbReference>
<keyword evidence="3" id="KW-1185">Reference proteome</keyword>
<dbReference type="PANTHER" id="PTHR48228">
    <property type="entry name" value="SUCCINYL-COA--D-CITRAMALATE COA-TRANSFERASE"/>
    <property type="match status" value="1"/>
</dbReference>
<dbReference type="AlphaFoldDB" id="A0A841ATW5"/>
<organism evidence="2 3">
    <name type="scientific">Amycolatopsis umgeniensis</name>
    <dbReference type="NCBI Taxonomy" id="336628"/>
    <lineage>
        <taxon>Bacteria</taxon>
        <taxon>Bacillati</taxon>
        <taxon>Actinomycetota</taxon>
        <taxon>Actinomycetes</taxon>
        <taxon>Pseudonocardiales</taxon>
        <taxon>Pseudonocardiaceae</taxon>
        <taxon>Amycolatopsis</taxon>
    </lineage>
</organism>
<sequence length="521" mass="54821">MDQLLAGASARVHGTGATADLLRGHLRALGAEVTTGAQTGAAAEAVVNMTDGTRREIGVSWSGPVDEPGLTGELPVQAVCGVMHVNGRRRGAPQAVAVDYCSTAAGVLAMTGFLASLHSSERAVRIETSVAEAALLSVSQYLAGAGAEDPEAVDLSPGGPPFVSADDVRFEIETLQPEPWGDFWRALAVDPSAIRSSWRPFQFRYATATAPLPSGLHEATRAHSFAAISDVAARTGMYICRLHSPGPLSSGTPWTLRETGGSPREQPRPQRRPPLRSHVVLEAGRRIQAPLTAHLLRLLGADVTRVEPPGGDPLRGMPPCTGGISARWLALNRGKDSIELDIKSAADRDRLKLLAADADVFLHNWAPGKAEELGLAPKDFDGGLVHAYTSGWGGSTETDLPPGTDFMVQARTGLAELVGPAGEPSAPSLMTLLDVLGGLLGAETVVAALLARRRHDTGISAESSLFGAAETLRAAPVSPRFELGVAVTHDLPALLEDPRMTAVLERDEYGCPALRTPWRIS</sequence>
<dbReference type="Proteomes" id="UP000580861">
    <property type="component" value="Unassembled WGS sequence"/>
</dbReference>
<dbReference type="GO" id="GO:0016740">
    <property type="term" value="F:transferase activity"/>
    <property type="evidence" value="ECO:0007669"/>
    <property type="project" value="UniProtKB-KW"/>
</dbReference>
<dbReference type="PANTHER" id="PTHR48228:SF5">
    <property type="entry name" value="ALPHA-METHYLACYL-COA RACEMASE"/>
    <property type="match status" value="1"/>
</dbReference>
<gene>
    <name evidence="2" type="ORF">HDA45_002376</name>
</gene>
<dbReference type="EMBL" id="JACHMX010000001">
    <property type="protein sequence ID" value="MBB5852289.1"/>
    <property type="molecule type" value="Genomic_DNA"/>
</dbReference>
<evidence type="ECO:0000256" key="1">
    <source>
        <dbReference type="SAM" id="MobiDB-lite"/>
    </source>
</evidence>
<keyword evidence="2" id="KW-0808">Transferase</keyword>
<dbReference type="InterPro" id="IPR050509">
    <property type="entry name" value="CoA-transferase_III"/>
</dbReference>
<dbReference type="RefSeq" id="WP_343072054.1">
    <property type="nucleotide sequence ID" value="NZ_JACHMX010000001.1"/>
</dbReference>
<dbReference type="Gene3D" id="3.40.50.10540">
    <property type="entry name" value="Crotonobetainyl-coa:carnitine coa-transferase, domain 1"/>
    <property type="match status" value="2"/>
</dbReference>